<evidence type="ECO:0000256" key="1">
    <source>
        <dbReference type="SAM" id="MobiDB-lite"/>
    </source>
</evidence>
<accession>A0A1E5W4F7</accession>
<gene>
    <name evidence="2" type="ORF">BAE44_0006695</name>
</gene>
<proteinExistence type="predicted"/>
<evidence type="ECO:0000313" key="3">
    <source>
        <dbReference type="Proteomes" id="UP000095767"/>
    </source>
</evidence>
<feature type="non-terminal residue" evidence="2">
    <location>
        <position position="1"/>
    </location>
</feature>
<comment type="caution">
    <text evidence="2">The sequence shown here is derived from an EMBL/GenBank/DDBJ whole genome shotgun (WGS) entry which is preliminary data.</text>
</comment>
<keyword evidence="3" id="KW-1185">Reference proteome</keyword>
<name>A0A1E5W4F7_9POAL</name>
<feature type="region of interest" description="Disordered" evidence="1">
    <location>
        <begin position="83"/>
        <end position="139"/>
    </location>
</feature>
<reference evidence="2 3" key="1">
    <citation type="submission" date="2016-09" db="EMBL/GenBank/DDBJ databases">
        <title>The draft genome of Dichanthelium oligosanthes: A C3 panicoid grass species.</title>
        <authorList>
            <person name="Studer A.J."/>
            <person name="Schnable J.C."/>
            <person name="Brutnell T.P."/>
        </authorList>
    </citation>
    <scope>NUCLEOTIDE SEQUENCE [LARGE SCALE GENOMIC DNA]</scope>
    <source>
        <strain evidence="3">cv. Kellogg 1175</strain>
        <tissue evidence="2">Leaf</tissue>
    </source>
</reference>
<organism evidence="2 3">
    <name type="scientific">Dichanthelium oligosanthes</name>
    <dbReference type="NCBI Taxonomy" id="888268"/>
    <lineage>
        <taxon>Eukaryota</taxon>
        <taxon>Viridiplantae</taxon>
        <taxon>Streptophyta</taxon>
        <taxon>Embryophyta</taxon>
        <taxon>Tracheophyta</taxon>
        <taxon>Spermatophyta</taxon>
        <taxon>Magnoliopsida</taxon>
        <taxon>Liliopsida</taxon>
        <taxon>Poales</taxon>
        <taxon>Poaceae</taxon>
        <taxon>PACMAD clade</taxon>
        <taxon>Panicoideae</taxon>
        <taxon>Panicodae</taxon>
        <taxon>Paniceae</taxon>
        <taxon>Dichantheliinae</taxon>
        <taxon>Dichanthelium</taxon>
    </lineage>
</organism>
<dbReference type="Proteomes" id="UP000095767">
    <property type="component" value="Unassembled WGS sequence"/>
</dbReference>
<dbReference type="AlphaFoldDB" id="A0A1E5W4F7"/>
<feature type="compositionally biased region" description="Basic and acidic residues" evidence="1">
    <location>
        <begin position="85"/>
        <end position="95"/>
    </location>
</feature>
<evidence type="ECO:0000313" key="2">
    <source>
        <dbReference type="EMBL" id="OEL32286.1"/>
    </source>
</evidence>
<feature type="compositionally biased region" description="Polar residues" evidence="1">
    <location>
        <begin position="96"/>
        <end position="114"/>
    </location>
</feature>
<sequence length="182" mass="21213">LKVKAMICTKEKRRSSLLKNFWLNIKEIMQQKVLIRHVMPYYVQYAAPRSPLFQKQPHVQKHRLEKKDRSRVQEKKNVLKQVYLVKKDGRKDKSSDLNSSNEKPLNVLKTSATNSKEKEQSATNILSAKSKQKKSNEPKIKKCCCPKLKHNQDAHLVYQIGKRRSYKGLCSRAEREEHGLGS</sequence>
<protein>
    <submittedName>
        <fullName evidence="2">Uncharacterized protein</fullName>
    </submittedName>
</protein>
<dbReference type="OrthoDB" id="10616384at2759"/>
<dbReference type="EMBL" id="LWDX02021633">
    <property type="protein sequence ID" value="OEL32286.1"/>
    <property type="molecule type" value="Genomic_DNA"/>
</dbReference>